<name>A0ABT7LDK5_9BURK</name>
<proteinExistence type="predicted"/>
<organism evidence="1 2">
    <name type="scientific">Roseateles subflavus</name>
    <dbReference type="NCBI Taxonomy" id="3053353"/>
    <lineage>
        <taxon>Bacteria</taxon>
        <taxon>Pseudomonadati</taxon>
        <taxon>Pseudomonadota</taxon>
        <taxon>Betaproteobacteria</taxon>
        <taxon>Burkholderiales</taxon>
        <taxon>Sphaerotilaceae</taxon>
        <taxon>Roseateles</taxon>
    </lineage>
</organism>
<keyword evidence="2" id="KW-1185">Reference proteome</keyword>
<accession>A0ABT7LDK5</accession>
<dbReference type="EMBL" id="JASVDS010000001">
    <property type="protein sequence ID" value="MDL5030950.1"/>
    <property type="molecule type" value="Genomic_DNA"/>
</dbReference>
<dbReference type="RefSeq" id="WP_285981071.1">
    <property type="nucleotide sequence ID" value="NZ_JASVDS010000001.1"/>
</dbReference>
<protein>
    <submittedName>
        <fullName evidence="1">Uncharacterized protein</fullName>
    </submittedName>
</protein>
<evidence type="ECO:0000313" key="2">
    <source>
        <dbReference type="Proteomes" id="UP001238603"/>
    </source>
</evidence>
<reference evidence="1 2" key="1">
    <citation type="submission" date="2023-06" db="EMBL/GenBank/DDBJ databases">
        <title>Pelomonas sp. APW6 16S ribosomal RNA gene genome sequencing and assembly.</title>
        <authorList>
            <person name="Woo H."/>
        </authorList>
    </citation>
    <scope>NUCLEOTIDE SEQUENCE [LARGE SCALE GENOMIC DNA]</scope>
    <source>
        <strain evidence="1 2">APW6</strain>
    </source>
</reference>
<dbReference type="Proteomes" id="UP001238603">
    <property type="component" value="Unassembled WGS sequence"/>
</dbReference>
<gene>
    <name evidence="1" type="ORF">QRD43_03445</name>
</gene>
<comment type="caution">
    <text evidence="1">The sequence shown here is derived from an EMBL/GenBank/DDBJ whole genome shotgun (WGS) entry which is preliminary data.</text>
</comment>
<sequence>MLELTLQAPWFLLSEEVGAPEFSATQTLCIAWEYDLADVLQTMDPSRVKGLVCMMPAEQPDAPPWSPREIQEVWVHSSAMGRHVVLSDIAGNQFTCGLTPDHVGPIRKELLLRLASRPLCKQSSKLRASRAN</sequence>
<evidence type="ECO:0000313" key="1">
    <source>
        <dbReference type="EMBL" id="MDL5030950.1"/>
    </source>
</evidence>